<evidence type="ECO:0000313" key="4">
    <source>
        <dbReference type="Proteomes" id="UP000199236"/>
    </source>
</evidence>
<keyword evidence="2" id="KW-1133">Transmembrane helix</keyword>
<feature type="compositionally biased region" description="Basic and acidic residues" evidence="1">
    <location>
        <begin position="438"/>
        <end position="447"/>
    </location>
</feature>
<keyword evidence="2" id="KW-0472">Membrane</keyword>
<reference evidence="3 4" key="1">
    <citation type="submission" date="2016-10" db="EMBL/GenBank/DDBJ databases">
        <authorList>
            <person name="de Groot N.N."/>
        </authorList>
    </citation>
    <scope>NUCLEOTIDE SEQUENCE [LARGE SCALE GENOMIC DNA]</scope>
    <source>
        <strain evidence="3 4">CGMCC 1.9157</strain>
    </source>
</reference>
<feature type="transmembrane region" description="Helical" evidence="2">
    <location>
        <begin position="256"/>
        <end position="279"/>
    </location>
</feature>
<protein>
    <submittedName>
        <fullName evidence="3">Uncharacterized protein</fullName>
    </submittedName>
</protein>
<evidence type="ECO:0000256" key="1">
    <source>
        <dbReference type="SAM" id="MobiDB-lite"/>
    </source>
</evidence>
<dbReference type="RefSeq" id="WP_090075089.1">
    <property type="nucleotide sequence ID" value="NZ_FOVR01000014.1"/>
</dbReference>
<evidence type="ECO:0000256" key="2">
    <source>
        <dbReference type="SAM" id="Phobius"/>
    </source>
</evidence>
<organism evidence="3 4">
    <name type="scientific">Cohaesibacter marisflavi</name>
    <dbReference type="NCBI Taxonomy" id="655353"/>
    <lineage>
        <taxon>Bacteria</taxon>
        <taxon>Pseudomonadati</taxon>
        <taxon>Pseudomonadota</taxon>
        <taxon>Alphaproteobacteria</taxon>
        <taxon>Hyphomicrobiales</taxon>
        <taxon>Cohaesibacteraceae</taxon>
    </lineage>
</organism>
<sequence>MAGYGDNQVFDSLSRMRSAPEDAGFMWRFLQARHFVASFGWPVVAGSNVSGLLLVGYALLPQEGTYLFIVASTLLAVGSFLFVLSQIKRHKATKLYQTGAFQRAAALYKISASRKLFMIAHGVVWGGAAFLCASGILVGLGATLLSYIFVGGFIAVGCGHLFGVLRVKSSVFCLICCKRKELPPASLPQMTRYALQPDVRLAMDQASDAGALSSLLAIIAQDDAQANGVALRIPDFGDWPGLSLARESKLRMKGSLAPFASGCAIGLIAGGLLLLLVGLPTHSISNPHVFAPPFLAQQHTDMRSAENGKPRSESGSVFQKQQRGLSASGASGREGLSDRNGGRMAQHPLESSLNAEDVDGASSRDLANSSNDSVPSQSFEQPQGQDGLPPDLLGEDASAQAAMQSGDASPHSGATGGGLETALQGLADRAEVFPDGSLAKDRIKIEQPEQDGGSVDRSSANTRDDTRRDGTQREKAQAQTGSLVGGNADARGGGEQSTGQEKNLAVADREAKAVQVEEIHAKGANRETNETPHPHIPVQQMPHWMRSLLKPQSQ</sequence>
<feature type="compositionally biased region" description="Polar residues" evidence="1">
    <location>
        <begin position="313"/>
        <end position="329"/>
    </location>
</feature>
<proteinExistence type="predicted"/>
<feature type="compositionally biased region" description="Basic and acidic residues" evidence="1">
    <location>
        <begin position="301"/>
        <end position="312"/>
    </location>
</feature>
<dbReference type="STRING" id="655353.SAMN04488056_11497"/>
<evidence type="ECO:0000313" key="3">
    <source>
        <dbReference type="EMBL" id="SFO86619.1"/>
    </source>
</evidence>
<gene>
    <name evidence="3" type="ORF">SAMN04488056_11497</name>
</gene>
<dbReference type="Proteomes" id="UP000199236">
    <property type="component" value="Unassembled WGS sequence"/>
</dbReference>
<dbReference type="AlphaFoldDB" id="A0A1I5KNF6"/>
<feature type="transmembrane region" description="Helical" evidence="2">
    <location>
        <begin position="144"/>
        <end position="165"/>
    </location>
</feature>
<keyword evidence="2" id="KW-0812">Transmembrane</keyword>
<feature type="transmembrane region" description="Helical" evidence="2">
    <location>
        <begin position="35"/>
        <end position="60"/>
    </location>
</feature>
<feature type="transmembrane region" description="Helical" evidence="2">
    <location>
        <begin position="116"/>
        <end position="138"/>
    </location>
</feature>
<feature type="compositionally biased region" description="Basic and acidic residues" evidence="1">
    <location>
        <begin position="462"/>
        <end position="476"/>
    </location>
</feature>
<feature type="transmembrane region" description="Helical" evidence="2">
    <location>
        <begin position="66"/>
        <end position="84"/>
    </location>
</feature>
<accession>A0A1I5KNF6</accession>
<feature type="region of interest" description="Disordered" evidence="1">
    <location>
        <begin position="301"/>
        <end position="419"/>
    </location>
</feature>
<name>A0A1I5KNF6_9HYPH</name>
<dbReference type="EMBL" id="FOVR01000014">
    <property type="protein sequence ID" value="SFO86619.1"/>
    <property type="molecule type" value="Genomic_DNA"/>
</dbReference>
<keyword evidence="4" id="KW-1185">Reference proteome</keyword>
<dbReference type="OrthoDB" id="9851369at2"/>
<feature type="region of interest" description="Disordered" evidence="1">
    <location>
        <begin position="438"/>
        <end position="554"/>
    </location>
</feature>
<feature type="compositionally biased region" description="Polar residues" evidence="1">
    <location>
        <begin position="365"/>
        <end position="384"/>
    </location>
</feature>
<feature type="compositionally biased region" description="Basic and acidic residues" evidence="1">
    <location>
        <begin position="507"/>
        <end position="533"/>
    </location>
</feature>